<dbReference type="GO" id="GO:0005739">
    <property type="term" value="C:mitochondrion"/>
    <property type="evidence" value="ECO:0007669"/>
    <property type="project" value="TreeGrafter"/>
</dbReference>
<feature type="coiled-coil region" evidence="11">
    <location>
        <begin position="939"/>
        <end position="966"/>
    </location>
</feature>
<comment type="similarity">
    <text evidence="3">Belongs to the peptidase M16 family.</text>
</comment>
<dbReference type="GO" id="GO:0005829">
    <property type="term" value="C:cytosol"/>
    <property type="evidence" value="ECO:0007669"/>
    <property type="project" value="TreeGrafter"/>
</dbReference>
<evidence type="ECO:0000256" key="7">
    <source>
        <dbReference type="ARBA" id="ARBA00022801"/>
    </source>
</evidence>
<feature type="region of interest" description="Disordered" evidence="12">
    <location>
        <begin position="1072"/>
        <end position="1143"/>
    </location>
</feature>
<evidence type="ECO:0000259" key="15">
    <source>
        <dbReference type="Pfam" id="PF11819"/>
    </source>
</evidence>
<evidence type="ECO:0000256" key="3">
    <source>
        <dbReference type="ARBA" id="ARBA00007261"/>
    </source>
</evidence>
<dbReference type="EMBL" id="GL452364">
    <property type="protein sequence ID" value="EFN77366.1"/>
    <property type="molecule type" value="Genomic_DNA"/>
</dbReference>
<keyword evidence="8" id="KW-0862">Zinc</keyword>
<evidence type="ECO:0000259" key="13">
    <source>
        <dbReference type="Pfam" id="PF00675"/>
    </source>
</evidence>
<evidence type="ECO:0000256" key="6">
    <source>
        <dbReference type="ARBA" id="ARBA00022723"/>
    </source>
</evidence>
<evidence type="ECO:0000256" key="2">
    <source>
        <dbReference type="ARBA" id="ARBA00004496"/>
    </source>
</evidence>
<dbReference type="Pfam" id="PF05193">
    <property type="entry name" value="Peptidase_M16_C"/>
    <property type="match status" value="2"/>
</dbReference>
<dbReference type="GO" id="GO:0046872">
    <property type="term" value="F:metal ion binding"/>
    <property type="evidence" value="ECO:0007669"/>
    <property type="project" value="UniProtKB-KW"/>
</dbReference>
<dbReference type="InterPro" id="IPR050626">
    <property type="entry name" value="Peptidase_M16"/>
</dbReference>
<dbReference type="GO" id="GO:0051603">
    <property type="term" value="P:proteolysis involved in protein catabolic process"/>
    <property type="evidence" value="ECO:0007669"/>
    <property type="project" value="TreeGrafter"/>
</dbReference>
<gene>
    <name evidence="17" type="ORF">EAI_14497</name>
</gene>
<feature type="compositionally biased region" description="Polar residues" evidence="12">
    <location>
        <begin position="1682"/>
        <end position="1694"/>
    </location>
</feature>
<accession>E2C3Y0</accession>
<dbReference type="InterPro" id="IPR021774">
    <property type="entry name" value="CUPID"/>
</dbReference>
<evidence type="ECO:0000256" key="4">
    <source>
        <dbReference type="ARBA" id="ARBA00022490"/>
    </source>
</evidence>
<dbReference type="GO" id="GO:0043171">
    <property type="term" value="P:peptide catabolic process"/>
    <property type="evidence" value="ECO:0007669"/>
    <property type="project" value="TreeGrafter"/>
</dbReference>
<dbReference type="InterPro" id="IPR032632">
    <property type="entry name" value="Peptidase_M16_M"/>
</dbReference>
<dbReference type="FunFam" id="3.30.830.10:FF:000012">
    <property type="entry name" value="Protease 3"/>
    <property type="match status" value="1"/>
</dbReference>
<comment type="cofactor">
    <cofactor evidence="1">
        <name>Zn(2+)</name>
        <dbReference type="ChEBI" id="CHEBI:29105"/>
    </cofactor>
</comment>
<dbReference type="PANTHER" id="PTHR43690">
    <property type="entry name" value="NARDILYSIN"/>
    <property type="match status" value="1"/>
</dbReference>
<keyword evidence="9" id="KW-0482">Metalloprotease</keyword>
<feature type="domain" description="Cytohesin Ubiquitin Protein Inducing" evidence="15">
    <location>
        <begin position="929"/>
        <end position="1042"/>
    </location>
</feature>
<feature type="domain" description="Peptidase M16 N-terminal" evidence="13">
    <location>
        <begin position="36"/>
        <end position="150"/>
    </location>
</feature>
<dbReference type="Pfam" id="PF16187">
    <property type="entry name" value="Peptidase_M16_M"/>
    <property type="match status" value="1"/>
</dbReference>
<evidence type="ECO:0000256" key="12">
    <source>
        <dbReference type="SAM" id="MobiDB-lite"/>
    </source>
</evidence>
<dbReference type="Pfam" id="PF00675">
    <property type="entry name" value="Peptidase_M16"/>
    <property type="match status" value="1"/>
</dbReference>
<feature type="compositionally biased region" description="Basic and acidic residues" evidence="12">
    <location>
        <begin position="1474"/>
        <end position="1485"/>
    </location>
</feature>
<feature type="domain" description="Peptidase M16 C-terminal" evidence="14">
    <location>
        <begin position="198"/>
        <end position="378"/>
    </location>
</feature>
<evidence type="ECO:0000256" key="1">
    <source>
        <dbReference type="ARBA" id="ARBA00001947"/>
    </source>
</evidence>
<feature type="compositionally biased region" description="Polar residues" evidence="12">
    <location>
        <begin position="1644"/>
        <end position="1658"/>
    </location>
</feature>
<dbReference type="SUPFAM" id="SSF63411">
    <property type="entry name" value="LuxS/MPP-like metallohydrolase"/>
    <property type="match status" value="4"/>
</dbReference>
<feature type="compositionally biased region" description="Polar residues" evidence="12">
    <location>
        <begin position="1079"/>
        <end position="1094"/>
    </location>
</feature>
<evidence type="ECO:0000259" key="14">
    <source>
        <dbReference type="Pfam" id="PF05193"/>
    </source>
</evidence>
<dbReference type="PANTHER" id="PTHR43690:SF18">
    <property type="entry name" value="INSULIN-DEGRADING ENZYME-RELATED"/>
    <property type="match status" value="1"/>
</dbReference>
<feature type="domain" description="Peptidase M16 middle/third" evidence="16">
    <location>
        <begin position="390"/>
        <end position="669"/>
    </location>
</feature>
<dbReference type="InterPro" id="IPR011249">
    <property type="entry name" value="Metalloenz_LuxS/M16"/>
</dbReference>
<protein>
    <submittedName>
        <fullName evidence="17">Insulin-degrading enzyme</fullName>
    </submittedName>
</protein>
<keyword evidence="18" id="KW-1185">Reference proteome</keyword>
<dbReference type="InterPro" id="IPR007863">
    <property type="entry name" value="Peptidase_M16_C"/>
</dbReference>
<evidence type="ECO:0000259" key="16">
    <source>
        <dbReference type="Pfam" id="PF16187"/>
    </source>
</evidence>
<evidence type="ECO:0000313" key="17">
    <source>
        <dbReference type="EMBL" id="EFN77366.1"/>
    </source>
</evidence>
<dbReference type="OrthoDB" id="10063592at2759"/>
<keyword evidence="5" id="KW-0645">Protease</keyword>
<evidence type="ECO:0000256" key="5">
    <source>
        <dbReference type="ARBA" id="ARBA00022670"/>
    </source>
</evidence>
<dbReference type="Gene3D" id="3.30.830.10">
    <property type="entry name" value="Metalloenzyme, LuxS/M16 peptidase-like"/>
    <property type="match status" value="4"/>
</dbReference>
<name>E2C3Y0_HARSA</name>
<dbReference type="Proteomes" id="UP000008237">
    <property type="component" value="Unassembled WGS sequence"/>
</dbReference>
<keyword evidence="6" id="KW-0479">Metal-binding</keyword>
<feature type="domain" description="Peptidase M16 C-terminal" evidence="14">
    <location>
        <begin position="672"/>
        <end position="843"/>
    </location>
</feature>
<reference evidence="17 18" key="1">
    <citation type="journal article" date="2010" name="Science">
        <title>Genomic comparison of the ants Camponotus floridanus and Harpegnathos saltator.</title>
        <authorList>
            <person name="Bonasio R."/>
            <person name="Zhang G."/>
            <person name="Ye C."/>
            <person name="Mutti N.S."/>
            <person name="Fang X."/>
            <person name="Qin N."/>
            <person name="Donahue G."/>
            <person name="Yang P."/>
            <person name="Li Q."/>
            <person name="Li C."/>
            <person name="Zhang P."/>
            <person name="Huang Z."/>
            <person name="Berger S.L."/>
            <person name="Reinberg D."/>
            <person name="Wang J."/>
            <person name="Liebig J."/>
        </authorList>
    </citation>
    <scope>NUCLEOTIDE SEQUENCE [LARGE SCALE GENOMIC DNA]</scope>
    <source>
        <strain evidence="17 18">R22 G/1</strain>
    </source>
</reference>
<evidence type="ECO:0000256" key="10">
    <source>
        <dbReference type="ARBA" id="ARBA00023054"/>
    </source>
</evidence>
<proteinExistence type="inferred from homology"/>
<evidence type="ECO:0000256" key="9">
    <source>
        <dbReference type="ARBA" id="ARBA00023049"/>
    </source>
</evidence>
<evidence type="ECO:0000313" key="18">
    <source>
        <dbReference type="Proteomes" id="UP000008237"/>
    </source>
</evidence>
<evidence type="ECO:0000256" key="8">
    <source>
        <dbReference type="ARBA" id="ARBA00022833"/>
    </source>
</evidence>
<feature type="region of interest" description="Disordered" evidence="12">
    <location>
        <begin position="1323"/>
        <end position="1346"/>
    </location>
</feature>
<feature type="compositionally biased region" description="Polar residues" evidence="12">
    <location>
        <begin position="1114"/>
        <end position="1125"/>
    </location>
</feature>
<keyword evidence="4" id="KW-0963">Cytoplasm</keyword>
<keyword evidence="7" id="KW-0378">Hydrolase</keyword>
<keyword evidence="10 11" id="KW-0175">Coiled coil</keyword>
<dbReference type="Pfam" id="PF11819">
    <property type="entry name" value="CUPID"/>
    <property type="match status" value="1"/>
</dbReference>
<sequence length="1716" mass="196968">MVFPHKYVKLQYNRITKPENDEKLYKGLTLTNDMQVLLISDPLAKKSSAALVVDVGYISDPDDLPGLAHLCQHMLLLGSKKYPEEFEEYISQYGGMICAEARIDHTYYYFEINLGKLEYALDRFAQAFIAPLFSRVMIEREVDIIDSKCYKRYSVYDANRFCQLRKQIEVQNPVVSKFEIGNKQTLDINPKKYGIDVKEKLASFFQGRYSANIMSLCVFSNENVNNLEKTVVKLFHKIPNKKIQIIPPNILPYKFQDVQKPHPGLIYITSKENTNILVLSFSLPDLREKYMSKPMSYISYILAYEGEGSLYSILKAKGWCDSLTSKLDIICKGYNFFSIHLNLTKDKFKYLDDIAELVFQYFNWLEEELSKSQEIDEMCRNYKIIINANFHYNKISASFSNIVSNAKALLQYPMSDVLTAERIISKWDKEEVALMMSYLQPTNMTIYMITKHFESVPMKREPWYGIMYMKQPIKKILIKKWHETRNKIFSLTSKNKYEAPRFAFEKVEPSIPSIIKCTPFVRLWYARDNTYATPRNKIFFDFVSPLVSVDPFNCSLNRIFLYMLREYLNQQKIAAKSADFQMRFRESDSQSGIAIIISDYDHKQDILLKGTLNYMVNFDVKHTIFDIAKEHYIEDLNDFKKYSLNIQAFYYLSFALGQKIWLFHESLNEVKNITIQELKQFVQQFSKKIHLEGLIYGNVTELEALNIVQLILDAFKKFPCTASLPPRHLTLPREICIENGRQFVLPIENSHYKDSCTLVYYQAGMQTTQSNVLLKLVVQIISKFCINILKTKEQLGYQVLTVRHASEITHGLAILVVSDKKETQYVDKKIDLCVNSMLELIDKKTRRKLSVHIKPAQNISDESSDEDSPEINEAQDEEFLSNIALLNDTSAELSYKYINITNEGFVPNMLLDDNTTKKVMAGNESTPATLADDALSARLQWLRQRREALQEKLAQKNNELKNLCVEEAEITGVLPPEIPLEPGESPPTFRKRVGSTFIYPSKLINKLKASDPEESELELERQVQLGIVEAALEVVNDPTESKATRRKHRLAYQQGQRKLQELDTELNFIRQSRGKSHRQTTQLPAGTQGNYNTHPHSHANVKHRTKKPRPPLDSTGNEITTSKSPGRSILHETGISLSPLGPEDNNKCNTYPGHGYEEQLAAVNLCSVHHRSGTYPGVSPIEQTNIKIVEHDHNDNQNVYILPDQYRARTYSHGSGGSRGHRDHYQDTERTYRPYVPNTYTDDERQMRYRQFQLQQQNLHRQQRYEQIMQNYKSHYGSAEYNAAENADMLRRMYEASYERDARASHYAPVTDYQIYCKNYGQPPQRRAVDRDSSSSSSSGKNTFRHVGAGAPMVDVQLPAGYWVRQDDEIVWLSMDEVAATSDRFGSLDRRRRNAQHNGGVSANPDAQSRYRTVTVASTKATAHGNASAVPSPSAHQHHSVHLLPLSEQQIPANNKMLLRTQSLGSVETWQSGHSHDSHDGKDITPTEYSNRKSRQKEWYETSLDSGVSMGLDQNLIATRKNAHHQSSSPPARVKDDQVMIGPPMSPVNRRKRDKLEERQHMMQQQPHARYDQSATRPKVLEIPAESKPPHDACDDTVRAPLGSPQNCTVVQAGKYQPYREVTKPFEMSDFYKYSTKFRKRNEATGQPQQLGNDSPLQENRPVADCTLPADLSKDPNAYGSYGQNGTASVTASPVQRKIYQPVQRMTCQPYLASLR</sequence>
<dbReference type="InParanoid" id="E2C3Y0"/>
<dbReference type="InterPro" id="IPR011765">
    <property type="entry name" value="Pept_M16_N"/>
</dbReference>
<organism evidence="18">
    <name type="scientific">Harpegnathos saltator</name>
    <name type="common">Jerdon's jumping ant</name>
    <dbReference type="NCBI Taxonomy" id="610380"/>
    <lineage>
        <taxon>Eukaryota</taxon>
        <taxon>Metazoa</taxon>
        <taxon>Ecdysozoa</taxon>
        <taxon>Arthropoda</taxon>
        <taxon>Hexapoda</taxon>
        <taxon>Insecta</taxon>
        <taxon>Pterygota</taxon>
        <taxon>Neoptera</taxon>
        <taxon>Endopterygota</taxon>
        <taxon>Hymenoptera</taxon>
        <taxon>Apocrita</taxon>
        <taxon>Aculeata</taxon>
        <taxon>Formicoidea</taxon>
        <taxon>Formicidae</taxon>
        <taxon>Ponerinae</taxon>
        <taxon>Ponerini</taxon>
        <taxon>Harpegnathos</taxon>
    </lineage>
</organism>
<feature type="region of interest" description="Disordered" evidence="12">
    <location>
        <begin position="1520"/>
        <end position="1576"/>
    </location>
</feature>
<dbReference type="GO" id="GO:0004222">
    <property type="term" value="F:metalloendopeptidase activity"/>
    <property type="evidence" value="ECO:0007669"/>
    <property type="project" value="UniProtKB-ARBA"/>
</dbReference>
<feature type="compositionally biased region" description="Basic residues" evidence="12">
    <location>
        <begin position="1095"/>
        <end position="1109"/>
    </location>
</feature>
<feature type="region of interest" description="Disordered" evidence="12">
    <location>
        <begin position="1641"/>
        <end position="1694"/>
    </location>
</feature>
<comment type="subcellular location">
    <subcellularLocation>
        <location evidence="2">Cytoplasm</location>
    </subcellularLocation>
</comment>
<dbReference type="STRING" id="610380.E2C3Y0"/>
<feature type="region of interest" description="Disordered" evidence="12">
    <location>
        <begin position="1469"/>
        <end position="1498"/>
    </location>
</feature>
<evidence type="ECO:0000256" key="11">
    <source>
        <dbReference type="SAM" id="Coils"/>
    </source>
</evidence>